<dbReference type="GO" id="GO:0015035">
    <property type="term" value="F:protein-disulfide reductase activity"/>
    <property type="evidence" value="ECO:0007669"/>
    <property type="project" value="UniProtKB-UniRule"/>
</dbReference>
<dbReference type="GO" id="GO:0045454">
    <property type="term" value="P:cell redox homeostasis"/>
    <property type="evidence" value="ECO:0007669"/>
    <property type="project" value="TreeGrafter"/>
</dbReference>
<gene>
    <name evidence="11" type="primary">trxA</name>
    <name evidence="11" type="ORF">GF068_11380</name>
</gene>
<feature type="site" description="Contributes to redox potential value" evidence="8">
    <location>
        <position position="36"/>
    </location>
</feature>
<dbReference type="InterPro" id="IPR017937">
    <property type="entry name" value="Thioredoxin_CS"/>
</dbReference>
<accession>A0A6N7PQN2</accession>
<dbReference type="InterPro" id="IPR005746">
    <property type="entry name" value="Thioredoxin"/>
</dbReference>
<dbReference type="SUPFAM" id="SSF52833">
    <property type="entry name" value="Thioredoxin-like"/>
    <property type="match status" value="1"/>
</dbReference>
<evidence type="ECO:0000256" key="3">
    <source>
        <dbReference type="ARBA" id="ARBA00022982"/>
    </source>
</evidence>
<keyword evidence="3" id="KW-0249">Electron transport</keyword>
<dbReference type="CDD" id="cd02947">
    <property type="entry name" value="TRX_family"/>
    <property type="match status" value="1"/>
</dbReference>
<dbReference type="Proteomes" id="UP000440224">
    <property type="component" value="Unassembled WGS sequence"/>
</dbReference>
<keyword evidence="2" id="KW-0813">Transport</keyword>
<dbReference type="EMBL" id="WJIE01000003">
    <property type="protein sequence ID" value="MRG92525.1"/>
    <property type="molecule type" value="Genomic_DNA"/>
</dbReference>
<evidence type="ECO:0000256" key="8">
    <source>
        <dbReference type="PIRSR" id="PIRSR000077-1"/>
    </source>
</evidence>
<dbReference type="FunFam" id="3.40.30.10:FF:000001">
    <property type="entry name" value="Thioredoxin"/>
    <property type="match status" value="1"/>
</dbReference>
<protein>
    <recommendedName>
        <fullName evidence="6 7">Thioredoxin</fullName>
    </recommendedName>
</protein>
<keyword evidence="5 9" id="KW-0676">Redox-active center</keyword>
<comment type="similarity">
    <text evidence="1 7">Belongs to the thioredoxin family.</text>
</comment>
<feature type="disulfide bond" description="Redox-active" evidence="9">
    <location>
        <begin position="34"/>
        <end position="37"/>
    </location>
</feature>
<evidence type="ECO:0000259" key="10">
    <source>
        <dbReference type="PROSITE" id="PS51352"/>
    </source>
</evidence>
<evidence type="ECO:0000256" key="4">
    <source>
        <dbReference type="ARBA" id="ARBA00023157"/>
    </source>
</evidence>
<dbReference type="PRINTS" id="PR00421">
    <property type="entry name" value="THIOREDOXIN"/>
</dbReference>
<dbReference type="PANTHER" id="PTHR45663">
    <property type="entry name" value="GEO12009P1"/>
    <property type="match status" value="1"/>
</dbReference>
<dbReference type="AlphaFoldDB" id="A0A6N7PQN2"/>
<feature type="active site" description="Nucleophile" evidence="8">
    <location>
        <position position="37"/>
    </location>
</feature>
<dbReference type="PIRSF" id="PIRSF000077">
    <property type="entry name" value="Thioredoxin"/>
    <property type="match status" value="1"/>
</dbReference>
<sequence length="107" mass="11573">MASKNVLTFNEVNFESEVLKSDVPVLVDFTATWCGPCKALAPIVDKVADEFEGKVRVGKLDIDESPNLAAKYAVRSVPTVMVFKGGVKIGQHVGLTNRDKLVQLLGV</sequence>
<dbReference type="Gene3D" id="3.40.30.10">
    <property type="entry name" value="Glutaredoxin"/>
    <property type="match status" value="1"/>
</dbReference>
<dbReference type="PANTHER" id="PTHR45663:SF11">
    <property type="entry name" value="GEO12009P1"/>
    <property type="match status" value="1"/>
</dbReference>
<proteinExistence type="inferred from homology"/>
<dbReference type="InterPro" id="IPR036249">
    <property type="entry name" value="Thioredoxin-like_sf"/>
</dbReference>
<feature type="site" description="Contributes to redox potential value" evidence="8">
    <location>
        <position position="35"/>
    </location>
</feature>
<keyword evidence="12" id="KW-1185">Reference proteome</keyword>
<organism evidence="11 12">
    <name type="scientific">Polyangium spumosum</name>
    <dbReference type="NCBI Taxonomy" id="889282"/>
    <lineage>
        <taxon>Bacteria</taxon>
        <taxon>Pseudomonadati</taxon>
        <taxon>Myxococcota</taxon>
        <taxon>Polyangia</taxon>
        <taxon>Polyangiales</taxon>
        <taxon>Polyangiaceae</taxon>
        <taxon>Polyangium</taxon>
    </lineage>
</organism>
<dbReference type="InterPro" id="IPR013766">
    <property type="entry name" value="Thioredoxin_domain"/>
</dbReference>
<evidence type="ECO:0000256" key="5">
    <source>
        <dbReference type="ARBA" id="ARBA00023284"/>
    </source>
</evidence>
<comment type="caution">
    <text evidence="11">The sequence shown here is derived from an EMBL/GenBank/DDBJ whole genome shotgun (WGS) entry which is preliminary data.</text>
</comment>
<dbReference type="PROSITE" id="PS00194">
    <property type="entry name" value="THIOREDOXIN_1"/>
    <property type="match status" value="1"/>
</dbReference>
<dbReference type="OrthoDB" id="9790390at2"/>
<feature type="site" description="Deprotonates C-terminal active site Cys" evidence="8">
    <location>
        <position position="28"/>
    </location>
</feature>
<dbReference type="RefSeq" id="WP_153819395.1">
    <property type="nucleotide sequence ID" value="NZ_WJIE01000003.1"/>
</dbReference>
<evidence type="ECO:0000313" key="11">
    <source>
        <dbReference type="EMBL" id="MRG92525.1"/>
    </source>
</evidence>
<evidence type="ECO:0000256" key="1">
    <source>
        <dbReference type="ARBA" id="ARBA00008987"/>
    </source>
</evidence>
<evidence type="ECO:0000256" key="7">
    <source>
        <dbReference type="PIRNR" id="PIRNR000077"/>
    </source>
</evidence>
<feature type="domain" description="Thioredoxin" evidence="10">
    <location>
        <begin position="1"/>
        <end position="107"/>
    </location>
</feature>
<dbReference type="GO" id="GO:0005829">
    <property type="term" value="C:cytosol"/>
    <property type="evidence" value="ECO:0007669"/>
    <property type="project" value="TreeGrafter"/>
</dbReference>
<evidence type="ECO:0000256" key="6">
    <source>
        <dbReference type="NCBIfam" id="TIGR01068"/>
    </source>
</evidence>
<feature type="active site" description="Nucleophile" evidence="8">
    <location>
        <position position="34"/>
    </location>
</feature>
<dbReference type="NCBIfam" id="TIGR01068">
    <property type="entry name" value="thioredoxin"/>
    <property type="match status" value="1"/>
</dbReference>
<dbReference type="PROSITE" id="PS51352">
    <property type="entry name" value="THIOREDOXIN_2"/>
    <property type="match status" value="1"/>
</dbReference>
<evidence type="ECO:0000256" key="2">
    <source>
        <dbReference type="ARBA" id="ARBA00022448"/>
    </source>
</evidence>
<name>A0A6N7PQN2_9BACT</name>
<dbReference type="Pfam" id="PF00085">
    <property type="entry name" value="Thioredoxin"/>
    <property type="match status" value="1"/>
</dbReference>
<reference evidence="11 12" key="1">
    <citation type="submission" date="2019-10" db="EMBL/GenBank/DDBJ databases">
        <title>A soil myxobacterium in the family Polyangiaceae.</title>
        <authorList>
            <person name="Li Y."/>
            <person name="Wang J."/>
        </authorList>
    </citation>
    <scope>NUCLEOTIDE SEQUENCE [LARGE SCALE GENOMIC DNA]</scope>
    <source>
        <strain evidence="11 12">DSM 14734</strain>
    </source>
</reference>
<evidence type="ECO:0000256" key="9">
    <source>
        <dbReference type="PIRSR" id="PIRSR000077-4"/>
    </source>
</evidence>
<evidence type="ECO:0000313" key="12">
    <source>
        <dbReference type="Proteomes" id="UP000440224"/>
    </source>
</evidence>
<keyword evidence="4 9" id="KW-1015">Disulfide bond</keyword>